<evidence type="ECO:0000313" key="6">
    <source>
        <dbReference type="Proteomes" id="UP001151699"/>
    </source>
</evidence>
<dbReference type="PROSITE" id="PS50084">
    <property type="entry name" value="KH_TYPE_1"/>
    <property type="match status" value="1"/>
</dbReference>
<dbReference type="GO" id="GO:0005739">
    <property type="term" value="C:mitochondrion"/>
    <property type="evidence" value="ECO:0007669"/>
    <property type="project" value="UniProtKB-ARBA"/>
</dbReference>
<evidence type="ECO:0000313" key="5">
    <source>
        <dbReference type="EMBL" id="KAJ6637498.1"/>
    </source>
</evidence>
<keyword evidence="2" id="KW-0472">Membrane</keyword>
<evidence type="ECO:0000259" key="3">
    <source>
        <dbReference type="SMART" id="SM00322"/>
    </source>
</evidence>
<dbReference type="CDD" id="cd22395">
    <property type="entry name" value="KH-I_AKAP1"/>
    <property type="match status" value="1"/>
</dbReference>
<evidence type="ECO:0000259" key="4">
    <source>
        <dbReference type="SMART" id="SM00333"/>
    </source>
</evidence>
<dbReference type="Gene3D" id="2.30.30.140">
    <property type="match status" value="1"/>
</dbReference>
<dbReference type="SUPFAM" id="SSF54791">
    <property type="entry name" value="Eukaryotic type KH-domain (KH-domain type I)"/>
    <property type="match status" value="1"/>
</dbReference>
<dbReference type="PANTHER" id="PTHR22948">
    <property type="entry name" value="TUDOR DOMAIN CONTAINING PROTEIN"/>
    <property type="match status" value="1"/>
</dbReference>
<dbReference type="Pfam" id="PF00567">
    <property type="entry name" value="TUDOR"/>
    <property type="match status" value="1"/>
</dbReference>
<dbReference type="Pfam" id="PF00013">
    <property type="entry name" value="KH_1"/>
    <property type="match status" value="1"/>
</dbReference>
<keyword evidence="2" id="KW-0812">Transmembrane</keyword>
<name>A0A9Q0RZ12_9DIPT</name>
<dbReference type="OrthoDB" id="10069557at2759"/>
<dbReference type="GO" id="GO:0010468">
    <property type="term" value="P:regulation of gene expression"/>
    <property type="evidence" value="ECO:0007669"/>
    <property type="project" value="UniProtKB-ARBA"/>
</dbReference>
<reference evidence="5" key="1">
    <citation type="submission" date="2022-07" db="EMBL/GenBank/DDBJ databases">
        <authorList>
            <person name="Trinca V."/>
            <person name="Uliana J.V.C."/>
            <person name="Torres T.T."/>
            <person name="Ward R.J."/>
            <person name="Monesi N."/>
        </authorList>
    </citation>
    <scope>NUCLEOTIDE SEQUENCE</scope>
    <source>
        <strain evidence="5">HSMRA1968</strain>
        <tissue evidence="5">Whole embryos</tissue>
    </source>
</reference>
<dbReference type="Proteomes" id="UP001151699">
    <property type="component" value="Chromosome X"/>
</dbReference>
<comment type="caution">
    <text evidence="5">The sequence shown here is derived from an EMBL/GenBank/DDBJ whole genome shotgun (WGS) entry which is preliminary data.</text>
</comment>
<protein>
    <submittedName>
        <fullName evidence="5">A-kinase anchor protein 1, mitochondrial</fullName>
    </submittedName>
</protein>
<evidence type="ECO:0000256" key="1">
    <source>
        <dbReference type="PROSITE-ProRule" id="PRU00117"/>
    </source>
</evidence>
<gene>
    <name evidence="5" type="primary">AKAP1</name>
    <name evidence="5" type="ORF">Bhyg_10228</name>
</gene>
<dbReference type="Gene3D" id="3.30.1370.10">
    <property type="entry name" value="K Homology domain, type 1"/>
    <property type="match status" value="1"/>
</dbReference>
<dbReference type="InterPro" id="IPR004088">
    <property type="entry name" value="KH_dom_type_1"/>
</dbReference>
<keyword evidence="1" id="KW-0694">RNA-binding</keyword>
<dbReference type="InterPro" id="IPR002999">
    <property type="entry name" value="Tudor"/>
</dbReference>
<proteinExistence type="predicted"/>
<keyword evidence="6" id="KW-1185">Reference proteome</keyword>
<dbReference type="InterPro" id="IPR047368">
    <property type="entry name" value="KH-I_AKAP1"/>
</dbReference>
<accession>A0A9Q0RZ12</accession>
<dbReference type="Gene3D" id="2.40.50.90">
    <property type="match status" value="1"/>
</dbReference>
<dbReference type="SMART" id="SM00333">
    <property type="entry name" value="TUDOR"/>
    <property type="match status" value="1"/>
</dbReference>
<organism evidence="5 6">
    <name type="scientific">Pseudolycoriella hygida</name>
    <dbReference type="NCBI Taxonomy" id="35572"/>
    <lineage>
        <taxon>Eukaryota</taxon>
        <taxon>Metazoa</taxon>
        <taxon>Ecdysozoa</taxon>
        <taxon>Arthropoda</taxon>
        <taxon>Hexapoda</taxon>
        <taxon>Insecta</taxon>
        <taxon>Pterygota</taxon>
        <taxon>Neoptera</taxon>
        <taxon>Endopterygota</taxon>
        <taxon>Diptera</taxon>
        <taxon>Nematocera</taxon>
        <taxon>Sciaroidea</taxon>
        <taxon>Sciaridae</taxon>
        <taxon>Pseudolycoriella</taxon>
    </lineage>
</organism>
<evidence type="ECO:0000256" key="2">
    <source>
        <dbReference type="SAM" id="Phobius"/>
    </source>
</evidence>
<dbReference type="SUPFAM" id="SSF63748">
    <property type="entry name" value="Tudor/PWWP/MBT"/>
    <property type="match status" value="1"/>
</dbReference>
<feature type="transmembrane region" description="Helical" evidence="2">
    <location>
        <begin position="26"/>
        <end position="43"/>
    </location>
</feature>
<keyword evidence="2" id="KW-1133">Transmembrane helix</keyword>
<dbReference type="SMART" id="SM00322">
    <property type="entry name" value="KH"/>
    <property type="match status" value="1"/>
</dbReference>
<dbReference type="EMBL" id="WJQU01000003">
    <property type="protein sequence ID" value="KAJ6637498.1"/>
    <property type="molecule type" value="Genomic_DNA"/>
</dbReference>
<dbReference type="InterPro" id="IPR050621">
    <property type="entry name" value="Tudor_domain_containing"/>
</dbReference>
<sequence>MGRTEGESQNNHANLTIWLKMFLNRPLVYITSALGFVVALVWLRRKKSIHCDTGGKPGVISQPNDTIADKIKLNGHATMPIDCIHDNRLPNETKLGKSAPIDINPSRISPAQMTDKQIDAEILKIRMQDTELKKLNSIEEQDAESLSSGDLPDSFEHKRMSFTFNRSICDEEPIIVKASMVPPKQFIIETEDTVENESQTIEDTISDDEKNKLSNYTTTNLSTPNINPPVSSPPLSLCSIQSNDSGKGSSIQRSVGTPAVPTIYEILLPQSLTGLLLGQRGSYVKSVKQKTGATILIKRHPESRSIKICAIEGTQESIDAALAMIRKKFPEKKYPNFTMERVYFATNIDYTMPSLALDPTIMQLRLIEYINNDVTISKALSNGEIFLNHVLHPLYSSSKTLLRYMNQSYHLCDAPMLPKIAKNDVCVGFIEDCWNRLQIMQHDADTDECEVRCLDAGGYARCRGSDLRQIRSDYLTVPFQAVVCYLSNLKPIGPDWSVEAIELLSSFKGYVLQAQIAGYAECGTPEVYLYASISRNNIVFINRELAARNLATWIENAALTA</sequence>
<feature type="domain" description="Tudor" evidence="4">
    <location>
        <begin position="418"/>
        <end position="475"/>
    </location>
</feature>
<feature type="domain" description="K Homology" evidence="3">
    <location>
        <begin position="260"/>
        <end position="330"/>
    </location>
</feature>
<dbReference type="AlphaFoldDB" id="A0A9Q0RZ12"/>
<dbReference type="InterPro" id="IPR004087">
    <property type="entry name" value="KH_dom"/>
</dbReference>
<dbReference type="GO" id="GO:0003723">
    <property type="term" value="F:RNA binding"/>
    <property type="evidence" value="ECO:0007669"/>
    <property type="project" value="UniProtKB-UniRule"/>
</dbReference>
<dbReference type="InterPro" id="IPR036612">
    <property type="entry name" value="KH_dom_type_1_sf"/>
</dbReference>
<dbReference type="InterPro" id="IPR035437">
    <property type="entry name" value="SNase_OB-fold_sf"/>
</dbReference>
<dbReference type="PANTHER" id="PTHR22948:SF65">
    <property type="entry name" value="A-KINASE ANCHORING PROTEIN 1"/>
    <property type="match status" value="1"/>
</dbReference>